<dbReference type="OrthoDB" id="448455at2759"/>
<dbReference type="GeneID" id="37117654"/>
<comment type="caution">
    <text evidence="2">The sequence shown here is derived from an EMBL/GenBank/DDBJ whole genome shotgun (WGS) entry which is preliminary data.</text>
</comment>
<sequence length="282" mass="32212">MPLHPASQAHRHADDFWTLDTLVPIAKFLHDKYLFDSLDLETHDWVLGAVQEPAELFIPAAEHIAKRWLQDYRWQPRICMLIIYRIRCLVNGDRDEVFTDSPTTSNVLDSAEWNRRVAMCLRDMSYFEEAQVHFEAALRLDCQIWLARGGLAYMYSLNGQHDKALDLYKANLEILDAAYLNTEIWDMLPHDVGSDDIADGYQSIGEEYLALNALAYFEKALDISRKGECLEKFIELRAADKVSESNEQNIQHSKRMGTASDDGLPRDIHAGELPSAILTILG</sequence>
<evidence type="ECO:0000313" key="3">
    <source>
        <dbReference type="Proteomes" id="UP000246702"/>
    </source>
</evidence>
<dbReference type="EMBL" id="MSFK01000006">
    <property type="protein sequence ID" value="PWY93514.1"/>
    <property type="molecule type" value="Genomic_DNA"/>
</dbReference>
<dbReference type="Proteomes" id="UP000246702">
    <property type="component" value="Unassembled WGS sequence"/>
</dbReference>
<proteinExistence type="predicted"/>
<evidence type="ECO:0000313" key="2">
    <source>
        <dbReference type="EMBL" id="PWY93514.1"/>
    </source>
</evidence>
<organism evidence="2 3">
    <name type="scientific">Aspergillus sclerotioniger CBS 115572</name>
    <dbReference type="NCBI Taxonomy" id="1450535"/>
    <lineage>
        <taxon>Eukaryota</taxon>
        <taxon>Fungi</taxon>
        <taxon>Dikarya</taxon>
        <taxon>Ascomycota</taxon>
        <taxon>Pezizomycotina</taxon>
        <taxon>Eurotiomycetes</taxon>
        <taxon>Eurotiomycetidae</taxon>
        <taxon>Eurotiales</taxon>
        <taxon>Aspergillaceae</taxon>
        <taxon>Aspergillus</taxon>
        <taxon>Aspergillus subgen. Circumdati</taxon>
    </lineage>
</organism>
<accession>A0A317X4F9</accession>
<name>A0A317X4F9_9EURO</name>
<evidence type="ECO:0000256" key="1">
    <source>
        <dbReference type="SAM" id="MobiDB-lite"/>
    </source>
</evidence>
<protein>
    <submittedName>
        <fullName evidence="2">Uncharacterized protein</fullName>
    </submittedName>
</protein>
<gene>
    <name evidence="2" type="ORF">BO94DRAFT_582901</name>
</gene>
<reference evidence="2 3" key="1">
    <citation type="submission" date="2016-12" db="EMBL/GenBank/DDBJ databases">
        <title>The genomes of Aspergillus section Nigri reveals drivers in fungal speciation.</title>
        <authorList>
            <consortium name="DOE Joint Genome Institute"/>
            <person name="Vesth T.C."/>
            <person name="Nybo J."/>
            <person name="Theobald S."/>
            <person name="Brandl J."/>
            <person name="Frisvad J.C."/>
            <person name="Nielsen K.F."/>
            <person name="Lyhne E.K."/>
            <person name="Kogle M.E."/>
            <person name="Kuo A."/>
            <person name="Riley R."/>
            <person name="Clum A."/>
            <person name="Nolan M."/>
            <person name="Lipzen A."/>
            <person name="Salamov A."/>
            <person name="Henrissat B."/>
            <person name="Wiebenga A."/>
            <person name="De Vries R.P."/>
            <person name="Grigoriev I.V."/>
            <person name="Mortensen U.H."/>
            <person name="Andersen M.R."/>
            <person name="Baker S.E."/>
        </authorList>
    </citation>
    <scope>NUCLEOTIDE SEQUENCE [LARGE SCALE GENOMIC DNA]</scope>
    <source>
        <strain evidence="2 3">CBS 115572</strain>
    </source>
</reference>
<dbReference type="Gene3D" id="1.25.40.10">
    <property type="entry name" value="Tetratricopeptide repeat domain"/>
    <property type="match status" value="1"/>
</dbReference>
<dbReference type="RefSeq" id="XP_025470275.1">
    <property type="nucleotide sequence ID" value="XM_025615511.1"/>
</dbReference>
<dbReference type="AlphaFoldDB" id="A0A317X4F9"/>
<dbReference type="SUPFAM" id="SSF48452">
    <property type="entry name" value="TPR-like"/>
    <property type="match status" value="1"/>
</dbReference>
<keyword evidence="3" id="KW-1185">Reference proteome</keyword>
<dbReference type="InterPro" id="IPR011990">
    <property type="entry name" value="TPR-like_helical_dom_sf"/>
</dbReference>
<feature type="region of interest" description="Disordered" evidence="1">
    <location>
        <begin position="245"/>
        <end position="268"/>
    </location>
</feature>